<dbReference type="AlphaFoldDB" id="A0A1I4GHI0"/>
<name>A0A1I4GHI0_9RHOB</name>
<keyword evidence="2" id="KW-1185">Reference proteome</keyword>
<dbReference type="Gene3D" id="3.40.50.1820">
    <property type="entry name" value="alpha/beta hydrolase"/>
    <property type="match status" value="1"/>
</dbReference>
<dbReference type="InterPro" id="IPR029058">
    <property type="entry name" value="AB_hydrolase_fold"/>
</dbReference>
<dbReference type="STRING" id="1280847.SAMN04488036_108123"/>
<dbReference type="EMBL" id="FOSZ01000008">
    <property type="protein sequence ID" value="SFL28586.1"/>
    <property type="molecule type" value="Genomic_DNA"/>
</dbReference>
<evidence type="ECO:0008006" key="3">
    <source>
        <dbReference type="Google" id="ProtNLM"/>
    </source>
</evidence>
<accession>A0A1I4GHI0</accession>
<evidence type="ECO:0000313" key="1">
    <source>
        <dbReference type="EMBL" id="SFL28586.1"/>
    </source>
</evidence>
<reference evidence="2" key="1">
    <citation type="submission" date="2016-10" db="EMBL/GenBank/DDBJ databases">
        <authorList>
            <person name="Varghese N."/>
            <person name="Submissions S."/>
        </authorList>
    </citation>
    <scope>NUCLEOTIDE SEQUENCE [LARGE SCALE GENOMIC DNA]</scope>
    <source>
        <strain evidence="2">DSM 28453</strain>
    </source>
</reference>
<protein>
    <recommendedName>
        <fullName evidence="3">Alpha/beta hydrolase family protein</fullName>
    </recommendedName>
</protein>
<organism evidence="1 2">
    <name type="scientific">Shimia haliotis</name>
    <dbReference type="NCBI Taxonomy" id="1280847"/>
    <lineage>
        <taxon>Bacteria</taxon>
        <taxon>Pseudomonadati</taxon>
        <taxon>Pseudomonadota</taxon>
        <taxon>Alphaproteobacteria</taxon>
        <taxon>Rhodobacterales</taxon>
        <taxon>Roseobacteraceae</taxon>
    </lineage>
</organism>
<evidence type="ECO:0000313" key="2">
    <source>
        <dbReference type="Proteomes" id="UP000198851"/>
    </source>
</evidence>
<sequence>MRPTCLASDLRLLVVGDIFGRPARGCCLSEGLSSTEIIRCDLANLSGRPDLAGEALHAHLFERGAMGRVVDTITKLSNTPTVALGYSAGGTALWQAARHVPFLGLVCISSTRLRNETPVSVPTLTVFGGSDPHRPNDHWCATVPTHVQILPEAAHDFYCETGSPRYAALQSTIAESFTNWHRA</sequence>
<dbReference type="SUPFAM" id="SSF53474">
    <property type="entry name" value="alpha/beta-Hydrolases"/>
    <property type="match status" value="1"/>
</dbReference>
<dbReference type="Proteomes" id="UP000198851">
    <property type="component" value="Unassembled WGS sequence"/>
</dbReference>
<proteinExistence type="predicted"/>
<gene>
    <name evidence="1" type="ORF">SAMN04488036_108123</name>
</gene>